<feature type="transmembrane region" description="Helical" evidence="2">
    <location>
        <begin position="98"/>
        <end position="119"/>
    </location>
</feature>
<keyword evidence="2" id="KW-1133">Transmembrane helix</keyword>
<feature type="compositionally biased region" description="Basic and acidic residues" evidence="1">
    <location>
        <begin position="1"/>
        <end position="10"/>
    </location>
</feature>
<feature type="transmembrane region" description="Helical" evidence="2">
    <location>
        <begin position="75"/>
        <end position="92"/>
    </location>
</feature>
<proteinExistence type="predicted"/>
<gene>
    <name evidence="3" type="ORF">BDV95DRAFT_579498</name>
</gene>
<evidence type="ECO:0000256" key="2">
    <source>
        <dbReference type="SAM" id="Phobius"/>
    </source>
</evidence>
<feature type="region of interest" description="Disordered" evidence="1">
    <location>
        <begin position="1"/>
        <end position="69"/>
    </location>
</feature>
<evidence type="ECO:0000313" key="4">
    <source>
        <dbReference type="Proteomes" id="UP000481861"/>
    </source>
</evidence>
<dbReference type="EMBL" id="JAADJZ010000018">
    <property type="protein sequence ID" value="KAF2868849.1"/>
    <property type="molecule type" value="Genomic_DNA"/>
</dbReference>
<keyword evidence="2" id="KW-0472">Membrane</keyword>
<reference evidence="3 4" key="1">
    <citation type="submission" date="2020-01" db="EMBL/GenBank/DDBJ databases">
        <authorList>
            <consortium name="DOE Joint Genome Institute"/>
            <person name="Haridas S."/>
            <person name="Albert R."/>
            <person name="Binder M."/>
            <person name="Bloem J."/>
            <person name="Labutti K."/>
            <person name="Salamov A."/>
            <person name="Andreopoulos B."/>
            <person name="Baker S.E."/>
            <person name="Barry K."/>
            <person name="Bills G."/>
            <person name="Bluhm B.H."/>
            <person name="Cannon C."/>
            <person name="Castanera R."/>
            <person name="Culley D.E."/>
            <person name="Daum C."/>
            <person name="Ezra D."/>
            <person name="Gonzalez J.B."/>
            <person name="Henrissat B."/>
            <person name="Kuo A."/>
            <person name="Liang C."/>
            <person name="Lipzen A."/>
            <person name="Lutzoni F."/>
            <person name="Magnuson J."/>
            <person name="Mondo S."/>
            <person name="Nolan M."/>
            <person name="Ohm R."/>
            <person name="Pangilinan J."/>
            <person name="Park H.-J.H."/>
            <person name="Ramirez L."/>
            <person name="Alfaro M."/>
            <person name="Sun H."/>
            <person name="Tritt A."/>
            <person name="Yoshinaga Y."/>
            <person name="Zwiers L.-H.L."/>
            <person name="Turgeon B.G."/>
            <person name="Goodwin S.B."/>
            <person name="Spatafora J.W."/>
            <person name="Crous P.W."/>
            <person name="Grigoriev I.V."/>
        </authorList>
    </citation>
    <scope>NUCLEOTIDE SEQUENCE [LARGE SCALE GENOMIC DNA]</scope>
    <source>
        <strain evidence="3 4">CBS 611.86</strain>
    </source>
</reference>
<name>A0A7C8I271_9PLEO</name>
<sequence>MTAEGKERRTIPQVPTLPTPAPQPRTKTKQNNPKPHPLLQRHVCTHHSSPSPSPSPYPQHSSPTSASLQRPVRRARLRIFVSGGPLVFLFFAERRVGLMRGGIMGGIMGGMGALLGWVLPLIHVYGMACVLPGKVWHAMPSIDDGSSCCRAE</sequence>
<organism evidence="3 4">
    <name type="scientific">Massariosphaeria phaeospora</name>
    <dbReference type="NCBI Taxonomy" id="100035"/>
    <lineage>
        <taxon>Eukaryota</taxon>
        <taxon>Fungi</taxon>
        <taxon>Dikarya</taxon>
        <taxon>Ascomycota</taxon>
        <taxon>Pezizomycotina</taxon>
        <taxon>Dothideomycetes</taxon>
        <taxon>Pleosporomycetidae</taxon>
        <taxon>Pleosporales</taxon>
        <taxon>Pleosporales incertae sedis</taxon>
        <taxon>Massariosphaeria</taxon>
    </lineage>
</organism>
<dbReference type="Proteomes" id="UP000481861">
    <property type="component" value="Unassembled WGS sequence"/>
</dbReference>
<keyword evidence="4" id="KW-1185">Reference proteome</keyword>
<keyword evidence="2" id="KW-0812">Transmembrane</keyword>
<evidence type="ECO:0000256" key="1">
    <source>
        <dbReference type="SAM" id="MobiDB-lite"/>
    </source>
</evidence>
<protein>
    <submittedName>
        <fullName evidence="3">Uncharacterized protein</fullName>
    </submittedName>
</protein>
<evidence type="ECO:0000313" key="3">
    <source>
        <dbReference type="EMBL" id="KAF2868849.1"/>
    </source>
</evidence>
<comment type="caution">
    <text evidence="3">The sequence shown here is derived from an EMBL/GenBank/DDBJ whole genome shotgun (WGS) entry which is preliminary data.</text>
</comment>
<dbReference type="AlphaFoldDB" id="A0A7C8I271"/>
<accession>A0A7C8I271</accession>